<proteinExistence type="predicted"/>
<dbReference type="Gene3D" id="3.40.50.2000">
    <property type="entry name" value="Glycogen Phosphorylase B"/>
    <property type="match status" value="1"/>
</dbReference>
<gene>
    <name evidence="2" type="ORF">S01H4_33779</name>
</gene>
<dbReference type="PANTHER" id="PTHR43174">
    <property type="entry name" value="UDP-N-ACETYLGLUCOSAMINE 2-EPIMERASE"/>
    <property type="match status" value="1"/>
</dbReference>
<dbReference type="AlphaFoldDB" id="X1BDR8"/>
<dbReference type="InterPro" id="IPR003331">
    <property type="entry name" value="UDP_GlcNAc_Epimerase_2_dom"/>
</dbReference>
<name>X1BDR8_9ZZZZ</name>
<feature type="domain" description="UDP-N-acetylglucosamine 2-epimerase" evidence="1">
    <location>
        <begin position="2"/>
        <end position="210"/>
    </location>
</feature>
<protein>
    <recommendedName>
        <fullName evidence="1">UDP-N-acetylglucosamine 2-epimerase domain-containing protein</fullName>
    </recommendedName>
</protein>
<reference evidence="2" key="1">
    <citation type="journal article" date="2014" name="Front. Microbiol.">
        <title>High frequency of phylogenetically diverse reductive dehalogenase-homologous genes in deep subseafloor sedimentary metagenomes.</title>
        <authorList>
            <person name="Kawai M."/>
            <person name="Futagami T."/>
            <person name="Toyoda A."/>
            <person name="Takaki Y."/>
            <person name="Nishi S."/>
            <person name="Hori S."/>
            <person name="Arai W."/>
            <person name="Tsubouchi T."/>
            <person name="Morono Y."/>
            <person name="Uchiyama I."/>
            <person name="Ito T."/>
            <person name="Fujiyama A."/>
            <person name="Inagaki F."/>
            <person name="Takami H."/>
        </authorList>
    </citation>
    <scope>NUCLEOTIDE SEQUENCE</scope>
    <source>
        <strain evidence="2">Expedition CK06-06</strain>
    </source>
</reference>
<dbReference type="InterPro" id="IPR029767">
    <property type="entry name" value="WecB-like"/>
</dbReference>
<sequence length="211" mass="24469">MFAPTEKSKNNLINENINENKIFVVGNTIVDAVYQNLKHPSGILNKLNINNNEYILITIHRQENVDNKERLYNILKGLYRIYEHYSIPIVYPIHPRTKKMIKKFNLYIPKYIKIIEPVGFFDFLQLEKNASIILTDSGGVQEEACILKVPCITLRYNTERPETIDIGANILVGTDEKQIFNGFKKMINKKRNWINPFGNGKSSKKIIELIT</sequence>
<dbReference type="PANTHER" id="PTHR43174:SF1">
    <property type="entry name" value="UDP-N-ACETYLGLUCOSAMINE 2-EPIMERASE"/>
    <property type="match status" value="1"/>
</dbReference>
<comment type="caution">
    <text evidence="2">The sequence shown here is derived from an EMBL/GenBank/DDBJ whole genome shotgun (WGS) entry which is preliminary data.</text>
</comment>
<dbReference type="Pfam" id="PF02350">
    <property type="entry name" value="Epimerase_2"/>
    <property type="match status" value="1"/>
</dbReference>
<dbReference type="SUPFAM" id="SSF53756">
    <property type="entry name" value="UDP-Glycosyltransferase/glycogen phosphorylase"/>
    <property type="match status" value="1"/>
</dbReference>
<organism evidence="2">
    <name type="scientific">marine sediment metagenome</name>
    <dbReference type="NCBI Taxonomy" id="412755"/>
    <lineage>
        <taxon>unclassified sequences</taxon>
        <taxon>metagenomes</taxon>
        <taxon>ecological metagenomes</taxon>
    </lineage>
</organism>
<dbReference type="EMBL" id="BART01017811">
    <property type="protein sequence ID" value="GAG82278.1"/>
    <property type="molecule type" value="Genomic_DNA"/>
</dbReference>
<evidence type="ECO:0000259" key="1">
    <source>
        <dbReference type="Pfam" id="PF02350"/>
    </source>
</evidence>
<evidence type="ECO:0000313" key="2">
    <source>
        <dbReference type="EMBL" id="GAG82278.1"/>
    </source>
</evidence>
<dbReference type="NCBIfam" id="TIGR00236">
    <property type="entry name" value="wecB"/>
    <property type="match status" value="1"/>
</dbReference>
<accession>X1BDR8</accession>